<keyword evidence="2" id="KW-1185">Reference proteome</keyword>
<evidence type="ECO:0000313" key="1">
    <source>
        <dbReference type="EMBL" id="TIC82288.1"/>
    </source>
</evidence>
<accession>A0A4T0UTS6</accession>
<dbReference type="Proteomes" id="UP000308891">
    <property type="component" value="Unassembled WGS sequence"/>
</dbReference>
<dbReference type="Gene3D" id="1.10.3420.10">
    <property type="entry name" value="putative ntp pyrophosphohydrolase like domain"/>
    <property type="match status" value="1"/>
</dbReference>
<dbReference type="Pfam" id="PF01503">
    <property type="entry name" value="PRA-PH"/>
    <property type="match status" value="1"/>
</dbReference>
<keyword evidence="1" id="KW-0378">Hydrolase</keyword>
<dbReference type="GO" id="GO:0016787">
    <property type="term" value="F:hydrolase activity"/>
    <property type="evidence" value="ECO:0007669"/>
    <property type="project" value="UniProtKB-KW"/>
</dbReference>
<comment type="caution">
    <text evidence="1">The sequence shown here is derived from an EMBL/GenBank/DDBJ whole genome shotgun (WGS) entry which is preliminary data.</text>
</comment>
<dbReference type="CDD" id="cd11530">
    <property type="entry name" value="NTP-PPase_DR2231_like"/>
    <property type="match status" value="1"/>
</dbReference>
<reference evidence="1 2" key="1">
    <citation type="submission" date="2019-04" db="EMBL/GenBank/DDBJ databases">
        <title>Crenobacter sp. nov.</title>
        <authorList>
            <person name="Shi S."/>
        </authorList>
    </citation>
    <scope>NUCLEOTIDE SEQUENCE [LARGE SCALE GENOMIC DNA]</scope>
    <source>
        <strain evidence="1 2">GY 70310</strain>
    </source>
</reference>
<evidence type="ECO:0000313" key="2">
    <source>
        <dbReference type="Proteomes" id="UP000308891"/>
    </source>
</evidence>
<dbReference type="InterPro" id="IPR023292">
    <property type="entry name" value="NTP_PyroPHydrolase-like_dom_sf"/>
</dbReference>
<dbReference type="InterPro" id="IPR033653">
    <property type="entry name" value="NTP-PPase_DR2231-like"/>
</dbReference>
<organism evidence="1 2">
    <name type="scientific">Crenobacter intestini</name>
    <dbReference type="NCBI Taxonomy" id="2563443"/>
    <lineage>
        <taxon>Bacteria</taxon>
        <taxon>Pseudomonadati</taxon>
        <taxon>Pseudomonadota</taxon>
        <taxon>Betaproteobacteria</taxon>
        <taxon>Neisseriales</taxon>
        <taxon>Neisseriaceae</taxon>
        <taxon>Crenobacter</taxon>
    </lineage>
</organism>
<dbReference type="EMBL" id="STGJ01000009">
    <property type="protein sequence ID" value="TIC82288.1"/>
    <property type="molecule type" value="Genomic_DNA"/>
</dbReference>
<name>A0A4T0UTS6_9NEIS</name>
<dbReference type="RefSeq" id="WP_136553209.1">
    <property type="nucleotide sequence ID" value="NZ_STGJ01000009.1"/>
</dbReference>
<dbReference type="OrthoDB" id="9795188at2"/>
<dbReference type="AlphaFoldDB" id="A0A4T0UTS6"/>
<dbReference type="InterPro" id="IPR021130">
    <property type="entry name" value="PRib-ATP_PPHydrolase-like"/>
</dbReference>
<sequence>MSDFFGKRRALMCEAGDPAPARPRHEPAALAQWEAMLAEELGEFSRALAAYRQADVHDADALVHAQAELCAEGVDLLNVVSGLLIAQGLPLEAMFDAIHAANLAKCASGRDAHGKLVKPGHWQGADKAGVIRAAHAKS</sequence>
<protein>
    <submittedName>
        <fullName evidence="1">Phosphoribosyl-ATP pyrophosphohydrolase</fullName>
    </submittedName>
</protein>
<proteinExistence type="predicted"/>
<gene>
    <name evidence="1" type="ORF">E5K04_09010</name>
</gene>